<evidence type="ECO:0000256" key="1">
    <source>
        <dbReference type="ARBA" id="ARBA00001962"/>
    </source>
</evidence>
<dbReference type="PANTHER" id="PTHR20883:SF14">
    <property type="entry name" value="PHYTANOYL-COA DIOXYGENASE"/>
    <property type="match status" value="1"/>
</dbReference>
<reference evidence="2" key="1">
    <citation type="submission" date="2022-08" db="UniProtKB">
        <authorList>
            <consortium name="EnsemblMetazoa"/>
        </authorList>
    </citation>
    <scope>IDENTIFICATION</scope>
    <source>
        <strain evidence="2">05x7-T-G4-1.051#20</strain>
    </source>
</reference>
<dbReference type="AlphaFoldDB" id="A0A8W8HU18"/>
<comment type="cofactor">
    <cofactor evidence="1">
        <name>Fe cation</name>
        <dbReference type="ChEBI" id="CHEBI:24875"/>
    </cofactor>
</comment>
<dbReference type="InterPro" id="IPR008775">
    <property type="entry name" value="Phytyl_CoA_dOase-like"/>
</dbReference>
<dbReference type="Gene3D" id="2.60.120.620">
    <property type="entry name" value="q2cbj1_9rhob like domain"/>
    <property type="match status" value="1"/>
</dbReference>
<sequence>MPRLGRIVSNIYKNKMTTAESSTDVLPGLTNERHPDIFNLKARPKVTEKKPGQLPEHMIKQFFEDGYVIVKDFFTKEELEPCKKAIERFVDQLAHKLYNAGKIDELYSGYGFFERLTKIENDFPGANIVLHKYGVLPQAFKDLWTNERLLNVVEQLIGPDIAGHPVWNLRTKTPQNEATTVPWHQDTAYLDRNSYTVLQPTAWIPLLDVNADNGCMQVAHRGHNTGKVARHQCCYGKTWYVMLEEEEMAKTLEVDLDKDIVTCPVPYGGMLLLNNMIPHRSLPNMSKQIRWSLDFRWQTPDHSAGFYGMKDHLLFRTSKDPDHTIDWTGFDGDDRWSKQKDSVKDLQDVLPNAEDADFDTTIQGPWMKKWDLVHHNQHTAKLTDGKQLSWHAPTKA</sequence>
<dbReference type="Pfam" id="PF05721">
    <property type="entry name" value="PhyH"/>
    <property type="match status" value="1"/>
</dbReference>
<proteinExistence type="predicted"/>
<dbReference type="EnsemblMetazoa" id="G10953.2">
    <property type="protein sequence ID" value="G10953.2:cds"/>
    <property type="gene ID" value="G10953"/>
</dbReference>
<keyword evidence="3" id="KW-1185">Reference proteome</keyword>
<evidence type="ECO:0000313" key="3">
    <source>
        <dbReference type="Proteomes" id="UP000005408"/>
    </source>
</evidence>
<dbReference type="Proteomes" id="UP000005408">
    <property type="component" value="Unassembled WGS sequence"/>
</dbReference>
<dbReference type="PANTHER" id="PTHR20883">
    <property type="entry name" value="PHYTANOYL-COA DIOXYGENASE DOMAIN CONTAINING 1"/>
    <property type="match status" value="1"/>
</dbReference>
<evidence type="ECO:0008006" key="4">
    <source>
        <dbReference type="Google" id="ProtNLM"/>
    </source>
</evidence>
<evidence type="ECO:0000313" key="2">
    <source>
        <dbReference type="EnsemblMetazoa" id="G10953.2:cds"/>
    </source>
</evidence>
<name>A0A8W8HU18_MAGGI</name>
<protein>
    <recommendedName>
        <fullName evidence="4">Phytanoyl-CoA dioxygenase domain-containing protein 1-like protein</fullName>
    </recommendedName>
</protein>
<accession>A0A8W8HU18</accession>
<organism evidence="2 3">
    <name type="scientific">Magallana gigas</name>
    <name type="common">Pacific oyster</name>
    <name type="synonym">Crassostrea gigas</name>
    <dbReference type="NCBI Taxonomy" id="29159"/>
    <lineage>
        <taxon>Eukaryota</taxon>
        <taxon>Metazoa</taxon>
        <taxon>Spiralia</taxon>
        <taxon>Lophotrochozoa</taxon>
        <taxon>Mollusca</taxon>
        <taxon>Bivalvia</taxon>
        <taxon>Autobranchia</taxon>
        <taxon>Pteriomorphia</taxon>
        <taxon>Ostreida</taxon>
        <taxon>Ostreoidea</taxon>
        <taxon>Ostreidae</taxon>
        <taxon>Magallana</taxon>
    </lineage>
</organism>
<dbReference type="SUPFAM" id="SSF51197">
    <property type="entry name" value="Clavaminate synthase-like"/>
    <property type="match status" value="1"/>
</dbReference>